<dbReference type="InterPro" id="IPR013780">
    <property type="entry name" value="Glyco_hydro_b"/>
</dbReference>
<dbReference type="EMBL" id="JAGSXH010000088">
    <property type="protein sequence ID" value="MBS2965537.1"/>
    <property type="molecule type" value="Genomic_DNA"/>
</dbReference>
<keyword evidence="7" id="KW-1185">Reference proteome</keyword>
<dbReference type="GO" id="GO:0030247">
    <property type="term" value="F:polysaccharide binding"/>
    <property type="evidence" value="ECO:0007669"/>
    <property type="project" value="UniProtKB-UniRule"/>
</dbReference>
<dbReference type="GO" id="GO:0000272">
    <property type="term" value="P:polysaccharide catabolic process"/>
    <property type="evidence" value="ECO:0007669"/>
    <property type="project" value="UniProtKB-KW"/>
</dbReference>
<dbReference type="PROSITE" id="PS50853">
    <property type="entry name" value="FN3"/>
    <property type="match status" value="1"/>
</dbReference>
<sequence>MLLGALAPGAAVADTGSGTGAAVNVTVNAAEGLGTIPSTGYGLNSAVWDSQMNVPAVQDLLGQAGIGMLRYPGGSYGDIYHWQDNTAPGGYVAPGTDFDSFMGTVKKIGAQPILIANYGTGTPAEAAGWVKYANVTKGYGDKYWEIGNENYGNGYYGADWEADNHASKSPTTYADNVLQYASAMKAVDPTIKIGAVLTLPGNWPDGVVASGDSYDWNRTVLSIAGSAVDFVIVHWYPNGTGAATALSEPQQLPGELDQLRSEIDKYAGSNGPNLGIALTEMNSGVDTTTQPDALFGADAYMTALEDGVFTVDWWDTHNGPTAISTAPDGATDFDDWGVLSSGTCVGSVCEPALNTPFPPYFAISMLSKLGRPGDQMVKAGTDQPLISAHAVRQANGDLAVQLVNKDPNNSYPVDLHYAGYTPSTATPTVYTYGDEGSSITSAAAGTSASQTIAPYSIETIVLTPSGNGISSLTAPGSPSASDVTGSQATISWTPSTGGQVARYEVVQQFGTTSQLLAESSSTSATLYNLVPGTGYTINVLATDQAGNLSRASAPVMFTTSTPADSTCAVNYTVTNSWGNGYVASLTVTNTGPAAINGWTLTFSFPSTSESFNSGWNANWSASGQNVHATNVNWNADLAPDAGNSASIGFVGNNTGAYPSPAAISLNGMVCTTTYSS</sequence>
<dbReference type="InterPro" id="IPR003961">
    <property type="entry name" value="FN3_dom"/>
</dbReference>
<proteinExistence type="predicted"/>
<dbReference type="SUPFAM" id="SSF51445">
    <property type="entry name" value="(Trans)glycosidases"/>
    <property type="match status" value="1"/>
</dbReference>
<dbReference type="AlphaFoldDB" id="A0A8J7WT54"/>
<evidence type="ECO:0000256" key="3">
    <source>
        <dbReference type="ARBA" id="ARBA00023326"/>
    </source>
</evidence>
<name>A0A8J7WT54_9ACTN</name>
<reference evidence="6" key="1">
    <citation type="submission" date="2021-04" db="EMBL/GenBank/DDBJ databases">
        <title>Genome based classification of Actinospica acidithermotolerans sp. nov., an actinobacterium isolated from an Indonesian hot spring.</title>
        <authorList>
            <person name="Kusuma A.B."/>
            <person name="Putra K.E."/>
            <person name="Nafisah S."/>
            <person name="Loh J."/>
            <person name="Nouioui I."/>
            <person name="Goodfellow M."/>
        </authorList>
    </citation>
    <scope>NUCLEOTIDE SEQUENCE</scope>
    <source>
        <strain evidence="6">DSM 45618</strain>
    </source>
</reference>
<dbReference type="InterPro" id="IPR012291">
    <property type="entry name" value="CBM2_carb-bd_dom_sf"/>
</dbReference>
<dbReference type="Gene3D" id="2.60.40.1180">
    <property type="entry name" value="Golgi alpha-mannosidase II"/>
    <property type="match status" value="1"/>
</dbReference>
<dbReference type="Proteomes" id="UP000677913">
    <property type="component" value="Unassembled WGS sequence"/>
</dbReference>
<dbReference type="InterPro" id="IPR036116">
    <property type="entry name" value="FN3_sf"/>
</dbReference>
<dbReference type="SMART" id="SM00637">
    <property type="entry name" value="CBD_II"/>
    <property type="match status" value="1"/>
</dbReference>
<dbReference type="GO" id="GO:0004553">
    <property type="term" value="F:hydrolase activity, hydrolyzing O-glycosyl compounds"/>
    <property type="evidence" value="ECO:0007669"/>
    <property type="project" value="InterPro"/>
</dbReference>
<dbReference type="PANTHER" id="PTHR43576:SF3">
    <property type="entry name" value="ALPHA-L-ARABINOFURANOSIDASE C"/>
    <property type="match status" value="1"/>
</dbReference>
<dbReference type="Pfam" id="PF00553">
    <property type="entry name" value="CBM_2"/>
    <property type="match status" value="1"/>
</dbReference>
<comment type="caution">
    <text evidence="6">The sequence shown here is derived from an EMBL/GenBank/DDBJ whole genome shotgun (WGS) entry which is preliminary data.</text>
</comment>
<dbReference type="Pfam" id="PF00041">
    <property type="entry name" value="fn3"/>
    <property type="match status" value="1"/>
</dbReference>
<dbReference type="SUPFAM" id="SSF49384">
    <property type="entry name" value="Carbohydrate-binding domain"/>
    <property type="match status" value="1"/>
</dbReference>
<keyword evidence="2" id="KW-0326">Glycosidase</keyword>
<dbReference type="PROSITE" id="PS51173">
    <property type="entry name" value="CBM2"/>
    <property type="match status" value="1"/>
</dbReference>
<organism evidence="6 7">
    <name type="scientific">Actinocrinis puniceicyclus</name>
    <dbReference type="NCBI Taxonomy" id="977794"/>
    <lineage>
        <taxon>Bacteria</taxon>
        <taxon>Bacillati</taxon>
        <taxon>Actinomycetota</taxon>
        <taxon>Actinomycetes</taxon>
        <taxon>Catenulisporales</taxon>
        <taxon>Actinospicaceae</taxon>
        <taxon>Actinocrinis</taxon>
    </lineage>
</organism>
<dbReference type="CDD" id="cd00063">
    <property type="entry name" value="FN3"/>
    <property type="match status" value="1"/>
</dbReference>
<dbReference type="InterPro" id="IPR017853">
    <property type="entry name" value="GH"/>
</dbReference>
<dbReference type="Gene3D" id="2.60.40.290">
    <property type="match status" value="1"/>
</dbReference>
<dbReference type="SMART" id="SM00060">
    <property type="entry name" value="FN3"/>
    <property type="match status" value="1"/>
</dbReference>
<evidence type="ECO:0000313" key="7">
    <source>
        <dbReference type="Proteomes" id="UP000677913"/>
    </source>
</evidence>
<keyword evidence="3" id="KW-0624">Polysaccharide degradation</keyword>
<feature type="domain" description="Fibronectin type-III" evidence="4">
    <location>
        <begin position="474"/>
        <end position="564"/>
    </location>
</feature>
<keyword evidence="1" id="KW-0119">Carbohydrate metabolism</keyword>
<dbReference type="InterPro" id="IPR008965">
    <property type="entry name" value="CBM2/CBM3_carb-bd_dom_sf"/>
</dbReference>
<dbReference type="Gene3D" id="2.60.40.10">
    <property type="entry name" value="Immunoglobulins"/>
    <property type="match status" value="1"/>
</dbReference>
<protein>
    <submittedName>
        <fullName evidence="6">Cellulose binding domain-containing protein</fullName>
    </submittedName>
</protein>
<evidence type="ECO:0000259" key="4">
    <source>
        <dbReference type="PROSITE" id="PS50853"/>
    </source>
</evidence>
<evidence type="ECO:0000256" key="2">
    <source>
        <dbReference type="ARBA" id="ARBA00023295"/>
    </source>
</evidence>
<evidence type="ECO:0000256" key="1">
    <source>
        <dbReference type="ARBA" id="ARBA00023277"/>
    </source>
</evidence>
<dbReference type="InterPro" id="IPR001919">
    <property type="entry name" value="CBD2"/>
</dbReference>
<dbReference type="SUPFAM" id="SSF49265">
    <property type="entry name" value="Fibronectin type III"/>
    <property type="match status" value="1"/>
</dbReference>
<dbReference type="InterPro" id="IPR013783">
    <property type="entry name" value="Ig-like_fold"/>
</dbReference>
<gene>
    <name evidence="6" type="ORF">KGA66_20980</name>
</gene>
<evidence type="ECO:0000259" key="5">
    <source>
        <dbReference type="PROSITE" id="PS51173"/>
    </source>
</evidence>
<accession>A0A8J7WT54</accession>
<keyword evidence="2" id="KW-0378">Hydrolase</keyword>
<feature type="domain" description="CBM2" evidence="5">
    <location>
        <begin position="560"/>
        <end position="673"/>
    </location>
</feature>
<dbReference type="PANTHER" id="PTHR43576">
    <property type="entry name" value="ALPHA-L-ARABINOFURANOSIDASE C-RELATED"/>
    <property type="match status" value="1"/>
</dbReference>
<dbReference type="Gene3D" id="3.20.20.80">
    <property type="entry name" value="Glycosidases"/>
    <property type="match status" value="1"/>
</dbReference>
<evidence type="ECO:0000313" key="6">
    <source>
        <dbReference type="EMBL" id="MBS2965537.1"/>
    </source>
</evidence>